<accession>A0A9Q0M215</accession>
<feature type="signal peptide" evidence="3">
    <location>
        <begin position="1"/>
        <end position="17"/>
    </location>
</feature>
<evidence type="ECO:0000256" key="3">
    <source>
        <dbReference type="SAM" id="SignalP"/>
    </source>
</evidence>
<dbReference type="OMA" id="EMYLLLE"/>
<dbReference type="Proteomes" id="UP001142055">
    <property type="component" value="Chromosome 3"/>
</dbReference>
<dbReference type="InterPro" id="IPR004947">
    <property type="entry name" value="DNase_II"/>
</dbReference>
<dbReference type="GO" id="GO:0004531">
    <property type="term" value="F:deoxyribonuclease II activity"/>
    <property type="evidence" value="ECO:0007669"/>
    <property type="project" value="InterPro"/>
</dbReference>
<feature type="chain" id="PRO_5040269686" evidence="3">
    <location>
        <begin position="18"/>
        <end position="362"/>
    </location>
</feature>
<evidence type="ECO:0000313" key="5">
    <source>
        <dbReference type="Proteomes" id="UP001142055"/>
    </source>
</evidence>
<keyword evidence="3" id="KW-0732">Signal</keyword>
<name>A0A9Q0M215_BLOTA</name>
<sequence>MVLMNTILFILFGSSLGAHPHCVDESGDAVDWYIVYKFPYLSHSHSKLFGGYRYATLTSKSPVGWQLSSHNITDHKNSIFAKTLSPVYSSKSVSSVFYNDQPPDDKSVSSHYAHSKGMLASDEHQGFWLIHTVPHFAPSHGSYSYVASGGRYGQVAMCISLSIEELTKVVDKNFLTAQPYVYHLHIASKTNNFGKALQKLKDEEWIKTNKYVDINLTSLGGVNFRSFYKSPGDHIDLYAGIVATSVNSPLLVETWRRNPGGVLESECSHPKTKVENVEEIKLSFKNSKEVGNFSYKDDHSKWAISGTKASSKLVCLGDINRMHSQFKRGGGTTCLSIPSVWDAFNSFVSDIEKCNVTNNQLI</sequence>
<evidence type="ECO:0000256" key="2">
    <source>
        <dbReference type="ARBA" id="ARBA00022801"/>
    </source>
</evidence>
<comment type="similarity">
    <text evidence="1">Belongs to the DNase II family.</text>
</comment>
<comment type="caution">
    <text evidence="4">The sequence shown here is derived from an EMBL/GenBank/DDBJ whole genome shotgun (WGS) entry which is preliminary data.</text>
</comment>
<dbReference type="AlphaFoldDB" id="A0A9Q0M215"/>
<protein>
    <submittedName>
        <fullName evidence="4">Uncharacterized protein</fullName>
    </submittedName>
</protein>
<dbReference type="GO" id="GO:0006309">
    <property type="term" value="P:apoptotic DNA fragmentation"/>
    <property type="evidence" value="ECO:0007669"/>
    <property type="project" value="TreeGrafter"/>
</dbReference>
<gene>
    <name evidence="4" type="ORF">RDWZM_008806</name>
</gene>
<keyword evidence="5" id="KW-1185">Reference proteome</keyword>
<evidence type="ECO:0000256" key="1">
    <source>
        <dbReference type="ARBA" id="ARBA00007527"/>
    </source>
</evidence>
<keyword evidence="2" id="KW-0378">Hydrolase</keyword>
<dbReference type="Pfam" id="PF03265">
    <property type="entry name" value="DNase_II"/>
    <property type="match status" value="1"/>
</dbReference>
<dbReference type="PANTHER" id="PTHR10858">
    <property type="entry name" value="DEOXYRIBONUCLEASE II"/>
    <property type="match status" value="1"/>
</dbReference>
<dbReference type="PANTHER" id="PTHR10858:SF23">
    <property type="entry name" value="DEOXYRIBONUCLEASE II"/>
    <property type="match status" value="1"/>
</dbReference>
<dbReference type="EMBL" id="JAPWDV010000003">
    <property type="protein sequence ID" value="KAJ6217649.1"/>
    <property type="molecule type" value="Genomic_DNA"/>
</dbReference>
<dbReference type="CDD" id="cd09121">
    <property type="entry name" value="PLDc_DNaseII_2"/>
    <property type="match status" value="1"/>
</dbReference>
<proteinExistence type="inferred from homology"/>
<evidence type="ECO:0000313" key="4">
    <source>
        <dbReference type="EMBL" id="KAJ6217649.1"/>
    </source>
</evidence>
<dbReference type="CDD" id="cd09120">
    <property type="entry name" value="PLDc_DNaseII_1"/>
    <property type="match status" value="1"/>
</dbReference>
<organism evidence="4 5">
    <name type="scientific">Blomia tropicalis</name>
    <name type="common">Mite</name>
    <dbReference type="NCBI Taxonomy" id="40697"/>
    <lineage>
        <taxon>Eukaryota</taxon>
        <taxon>Metazoa</taxon>
        <taxon>Ecdysozoa</taxon>
        <taxon>Arthropoda</taxon>
        <taxon>Chelicerata</taxon>
        <taxon>Arachnida</taxon>
        <taxon>Acari</taxon>
        <taxon>Acariformes</taxon>
        <taxon>Sarcoptiformes</taxon>
        <taxon>Astigmata</taxon>
        <taxon>Glycyphagoidea</taxon>
        <taxon>Echimyopodidae</taxon>
        <taxon>Blomia</taxon>
    </lineage>
</organism>
<reference evidence="4" key="1">
    <citation type="submission" date="2022-12" db="EMBL/GenBank/DDBJ databases">
        <title>Genome assemblies of Blomia tropicalis.</title>
        <authorList>
            <person name="Cui Y."/>
        </authorList>
    </citation>
    <scope>NUCLEOTIDE SEQUENCE</scope>
    <source>
        <tissue evidence="4">Adult mites</tissue>
    </source>
</reference>